<protein>
    <submittedName>
        <fullName evidence="1">Uncharacterized protein</fullName>
    </submittedName>
</protein>
<reference evidence="1 2" key="1">
    <citation type="journal article" date="2016" name="Nat. Commun.">
        <title>Thousands of microbial genomes shed light on interconnected biogeochemical processes in an aquifer system.</title>
        <authorList>
            <person name="Anantharaman K."/>
            <person name="Brown C.T."/>
            <person name="Hug L.A."/>
            <person name="Sharon I."/>
            <person name="Castelle C.J."/>
            <person name="Probst A.J."/>
            <person name="Thomas B.C."/>
            <person name="Singh A."/>
            <person name="Wilkins M.J."/>
            <person name="Karaoz U."/>
            <person name="Brodie E.L."/>
            <person name="Williams K.H."/>
            <person name="Hubbard S.S."/>
            <person name="Banfield J.F."/>
        </authorList>
    </citation>
    <scope>NUCLEOTIDE SEQUENCE [LARGE SCALE GENOMIC DNA]</scope>
</reference>
<accession>A0A1F4USM1</accession>
<dbReference type="Gene3D" id="3.90.1640.10">
    <property type="entry name" value="inorganic pyrophosphatase (n-terminal core)"/>
    <property type="match status" value="2"/>
</dbReference>
<dbReference type="AlphaFoldDB" id="A0A1F4USM1"/>
<organism evidence="1 2">
    <name type="scientific">candidate division WWE3 bacterium RIFCSPHIGHO2_01_FULL_42_13</name>
    <dbReference type="NCBI Taxonomy" id="1802617"/>
    <lineage>
        <taxon>Bacteria</taxon>
        <taxon>Katanobacteria</taxon>
    </lineage>
</organism>
<dbReference type="PANTHER" id="PTHR47618:SF1">
    <property type="entry name" value="BIFUNCTIONAL OLIGORIBONUCLEASE AND PAP PHOSPHATASE NRNA"/>
    <property type="match status" value="1"/>
</dbReference>
<dbReference type="InterPro" id="IPR051319">
    <property type="entry name" value="Oligoribo/pAp-PDE_c-di-AMP_PDE"/>
</dbReference>
<dbReference type="EMBL" id="MEVA01000001">
    <property type="protein sequence ID" value="OGC47919.1"/>
    <property type="molecule type" value="Genomic_DNA"/>
</dbReference>
<dbReference type="PANTHER" id="PTHR47618">
    <property type="entry name" value="BIFUNCTIONAL OLIGORIBONUCLEASE AND PAP PHOSPHATASE NRNA"/>
    <property type="match status" value="1"/>
</dbReference>
<evidence type="ECO:0000313" key="1">
    <source>
        <dbReference type="EMBL" id="OGC47919.1"/>
    </source>
</evidence>
<comment type="caution">
    <text evidence="1">The sequence shown here is derived from an EMBL/GenBank/DDBJ whole genome shotgun (WGS) entry which is preliminary data.</text>
</comment>
<gene>
    <name evidence="1" type="ORF">A2886_01530</name>
</gene>
<dbReference type="SUPFAM" id="SSF64182">
    <property type="entry name" value="DHH phosphoesterases"/>
    <property type="match status" value="2"/>
</dbReference>
<sequence length="220" mass="24156">MSDLQGNALNLIQEAKSVAIIPSKVAGADSFCAAAGLYFMLLEKNKDVYFIYQGKVPDAAQNILDHTRIVSDIGQRELIIKVDYSNTPAAQAHYATDRDVLEIRLGPVSKEFELSRVKAQLTGVDFDLIIVVGAQEVTDLGSVYEKMKEDFSQVKVLNIDNTRHNQNFGDENIIDVNAQTLSTLIFSKASEWDLTPGEKAAKALLTGMTYRNGNLGVDKA</sequence>
<dbReference type="InterPro" id="IPR038763">
    <property type="entry name" value="DHH_sf"/>
</dbReference>
<dbReference type="Proteomes" id="UP000176608">
    <property type="component" value="Unassembled WGS sequence"/>
</dbReference>
<proteinExistence type="predicted"/>
<evidence type="ECO:0000313" key="2">
    <source>
        <dbReference type="Proteomes" id="UP000176608"/>
    </source>
</evidence>
<dbReference type="STRING" id="1802617.A2886_01530"/>
<name>A0A1F4USM1_UNCKA</name>